<protein>
    <submittedName>
        <fullName evidence="1">Uncharacterized protein</fullName>
    </submittedName>
</protein>
<gene>
    <name evidence="1" type="ORF">LX32DRAFT_515409</name>
</gene>
<dbReference type="AlphaFoldDB" id="A0AAD9HFZ5"/>
<evidence type="ECO:0000313" key="1">
    <source>
        <dbReference type="EMBL" id="KAK2028385.1"/>
    </source>
</evidence>
<accession>A0AAD9HFZ5</accession>
<sequence length="63" mass="6615">MKYTQAIVSFYALGAIAAPLTGKHISHKAPIVGDTAMSRRDAPIVGDTAMSRRDAPIVGDTAM</sequence>
<proteinExistence type="predicted"/>
<organism evidence="1 2">
    <name type="scientific">Colletotrichum zoysiae</name>
    <dbReference type="NCBI Taxonomy" id="1216348"/>
    <lineage>
        <taxon>Eukaryota</taxon>
        <taxon>Fungi</taxon>
        <taxon>Dikarya</taxon>
        <taxon>Ascomycota</taxon>
        <taxon>Pezizomycotina</taxon>
        <taxon>Sordariomycetes</taxon>
        <taxon>Hypocreomycetidae</taxon>
        <taxon>Glomerellales</taxon>
        <taxon>Glomerellaceae</taxon>
        <taxon>Colletotrichum</taxon>
        <taxon>Colletotrichum graminicola species complex</taxon>
    </lineage>
</organism>
<comment type="caution">
    <text evidence="1">The sequence shown here is derived from an EMBL/GenBank/DDBJ whole genome shotgun (WGS) entry which is preliminary data.</text>
</comment>
<reference evidence="1" key="1">
    <citation type="submission" date="2021-06" db="EMBL/GenBank/DDBJ databases">
        <title>Comparative genomics, transcriptomics and evolutionary studies reveal genomic signatures of adaptation to plant cell wall in hemibiotrophic fungi.</title>
        <authorList>
            <consortium name="DOE Joint Genome Institute"/>
            <person name="Baroncelli R."/>
            <person name="Diaz J.F."/>
            <person name="Benocci T."/>
            <person name="Peng M."/>
            <person name="Battaglia E."/>
            <person name="Haridas S."/>
            <person name="Andreopoulos W."/>
            <person name="Labutti K."/>
            <person name="Pangilinan J."/>
            <person name="Floch G.L."/>
            <person name="Makela M.R."/>
            <person name="Henrissat B."/>
            <person name="Grigoriev I.V."/>
            <person name="Crouch J.A."/>
            <person name="De Vries R.P."/>
            <person name="Sukno S.A."/>
            <person name="Thon M.R."/>
        </authorList>
    </citation>
    <scope>NUCLEOTIDE SEQUENCE</scope>
    <source>
        <strain evidence="1">MAFF235873</strain>
    </source>
</reference>
<evidence type="ECO:0000313" key="2">
    <source>
        <dbReference type="Proteomes" id="UP001232148"/>
    </source>
</evidence>
<keyword evidence="2" id="KW-1185">Reference proteome</keyword>
<name>A0AAD9HFZ5_9PEZI</name>
<feature type="non-terminal residue" evidence="1">
    <location>
        <position position="1"/>
    </location>
</feature>
<dbReference type="EMBL" id="MU842879">
    <property type="protein sequence ID" value="KAK2028385.1"/>
    <property type="molecule type" value="Genomic_DNA"/>
</dbReference>
<dbReference type="Proteomes" id="UP001232148">
    <property type="component" value="Unassembled WGS sequence"/>
</dbReference>